<gene>
    <name evidence="1" type="ORF">NXS10_04290</name>
</gene>
<reference evidence="1 2" key="1">
    <citation type="journal article" date="2023" name="Int. J. Syst. Evol. Microbiol.">
        <title>Streptococcus sciuri sp. nov., Staphylococcus marylandisciuri sp. nov. and Staphylococcus americanisciuri sp. nov., isolated from faeces of eastern grey squirrel (Sciurus carolinensis).</title>
        <authorList>
            <person name="Volokhov D.V."/>
            <person name="Zagorodnyaya T.A."/>
            <person name="Furtak V.A."/>
            <person name="Nattanmai G."/>
            <person name="Randall L."/>
            <person name="Jose S."/>
            <person name="Gao Y."/>
            <person name="Eisenberg T."/>
            <person name="Delmonte P."/>
            <person name="Blom J."/>
            <person name="Mitchell K.K."/>
        </authorList>
    </citation>
    <scope>NUCLEOTIDE SEQUENCE [LARGE SCALE GENOMIC DNA]</scope>
    <source>
        <strain evidence="1 2">SQ9-PEA</strain>
    </source>
</reference>
<dbReference type="EMBL" id="JANUXX010000004">
    <property type="protein sequence ID" value="MCS4488177.1"/>
    <property type="molecule type" value="Genomic_DNA"/>
</dbReference>
<accession>A0ABT2F6V0</accession>
<evidence type="ECO:0008006" key="3">
    <source>
        <dbReference type="Google" id="ProtNLM"/>
    </source>
</evidence>
<sequence length="102" mass="11861">MKKYQALTLGLVATASLATYLTYKKGYRIRALCQFSKEETRTASDTLKNIQKNIQIIKEQTALIKQLSQDSQKKWHLFQQETAPKKAEINKRLKHLKTITQH</sequence>
<comment type="caution">
    <text evidence="1">The sequence shown here is derived from an EMBL/GenBank/DDBJ whole genome shotgun (WGS) entry which is preliminary data.</text>
</comment>
<name>A0ABT2F6V0_9STRE</name>
<keyword evidence="2" id="KW-1185">Reference proteome</keyword>
<organism evidence="1 2">
    <name type="scientific">Streptococcus sciuri</name>
    <dbReference type="NCBI Taxonomy" id="2973939"/>
    <lineage>
        <taxon>Bacteria</taxon>
        <taxon>Bacillati</taxon>
        <taxon>Bacillota</taxon>
        <taxon>Bacilli</taxon>
        <taxon>Lactobacillales</taxon>
        <taxon>Streptococcaceae</taxon>
        <taxon>Streptococcus</taxon>
    </lineage>
</organism>
<proteinExistence type="predicted"/>
<dbReference type="RefSeq" id="WP_259138045.1">
    <property type="nucleotide sequence ID" value="NZ_JANUXX010000004.1"/>
</dbReference>
<evidence type="ECO:0000313" key="2">
    <source>
        <dbReference type="Proteomes" id="UP001206548"/>
    </source>
</evidence>
<evidence type="ECO:0000313" key="1">
    <source>
        <dbReference type="EMBL" id="MCS4488177.1"/>
    </source>
</evidence>
<protein>
    <recommendedName>
        <fullName evidence="3">Chemotaxis protein</fullName>
    </recommendedName>
</protein>
<dbReference type="Proteomes" id="UP001206548">
    <property type="component" value="Unassembled WGS sequence"/>
</dbReference>